<evidence type="ECO:0000313" key="6">
    <source>
        <dbReference type="Proteomes" id="UP000035642"/>
    </source>
</evidence>
<accession>A0A0K0D418</accession>
<dbReference type="PANTHER" id="PTHR42808:SF3">
    <property type="entry name" value="HYDROXYSTEROID DEHYDROGENASE-LIKE PROTEIN 2"/>
    <property type="match status" value="1"/>
</dbReference>
<dbReference type="SUPFAM" id="SSF55718">
    <property type="entry name" value="SCP-like"/>
    <property type="match status" value="1"/>
</dbReference>
<reference evidence="7" key="2">
    <citation type="submission" date="2017-02" db="UniProtKB">
        <authorList>
            <consortium name="WormBaseParasite"/>
        </authorList>
    </citation>
    <scope>IDENTIFICATION</scope>
</reference>
<evidence type="ECO:0000256" key="2">
    <source>
        <dbReference type="ARBA" id="ARBA00022857"/>
    </source>
</evidence>
<dbReference type="AlphaFoldDB" id="A0A0K0D418"/>
<keyword evidence="6" id="KW-1185">Reference proteome</keyword>
<dbReference type="InterPro" id="IPR036527">
    <property type="entry name" value="SCP2_sterol-bd_dom_sf"/>
</dbReference>
<dbReference type="PANTHER" id="PTHR42808">
    <property type="entry name" value="HYDROXYSTEROID DEHYDROGENASE-LIKE PROTEIN 2"/>
    <property type="match status" value="1"/>
</dbReference>
<dbReference type="Proteomes" id="UP000035642">
    <property type="component" value="Unassembled WGS sequence"/>
</dbReference>
<evidence type="ECO:0000313" key="7">
    <source>
        <dbReference type="WBParaSite" id="ACAC_0000481301-mRNA-1"/>
    </source>
</evidence>
<dbReference type="WBParaSite" id="ACAC_0000481301-mRNA-1">
    <property type="protein sequence ID" value="ACAC_0000481301-mRNA-1"/>
    <property type="gene ID" value="ACAC_0000481301"/>
</dbReference>
<name>A0A0K0D418_ANGCA</name>
<dbReference type="GO" id="GO:0016491">
    <property type="term" value="F:oxidoreductase activity"/>
    <property type="evidence" value="ECO:0007669"/>
    <property type="project" value="UniProtKB-KW"/>
</dbReference>
<feature type="region of interest" description="Disordered" evidence="4">
    <location>
        <begin position="129"/>
        <end position="148"/>
    </location>
</feature>
<feature type="domain" description="SCP2" evidence="5">
    <location>
        <begin position="179"/>
        <end position="263"/>
    </location>
</feature>
<feature type="compositionally biased region" description="Polar residues" evidence="4">
    <location>
        <begin position="129"/>
        <end position="141"/>
    </location>
</feature>
<dbReference type="STRING" id="6313.A0A0K0D418"/>
<evidence type="ECO:0000256" key="4">
    <source>
        <dbReference type="SAM" id="MobiDB-lite"/>
    </source>
</evidence>
<keyword evidence="3" id="KW-0560">Oxidoreductase</keyword>
<keyword evidence="2" id="KW-0521">NADP</keyword>
<proteinExistence type="inferred from homology"/>
<dbReference type="InterPro" id="IPR051935">
    <property type="entry name" value="HSDL2"/>
</dbReference>
<dbReference type="Gene3D" id="3.30.1050.10">
    <property type="entry name" value="SCP2 sterol-binding domain"/>
    <property type="match status" value="1"/>
</dbReference>
<evidence type="ECO:0000256" key="3">
    <source>
        <dbReference type="ARBA" id="ARBA00023002"/>
    </source>
</evidence>
<protein>
    <submittedName>
        <fullName evidence="7">SCP2 domain-containing protein</fullName>
    </submittedName>
</protein>
<comment type="similarity">
    <text evidence="1">Belongs to the short-chain dehydrogenases/reductases (SDR) family.</text>
</comment>
<evidence type="ECO:0000256" key="1">
    <source>
        <dbReference type="ARBA" id="ARBA00006484"/>
    </source>
</evidence>
<evidence type="ECO:0000259" key="5">
    <source>
        <dbReference type="Pfam" id="PF02036"/>
    </source>
</evidence>
<reference evidence="6" key="1">
    <citation type="submission" date="2012-09" db="EMBL/GenBank/DDBJ databases">
        <authorList>
            <person name="Martin A.A."/>
        </authorList>
    </citation>
    <scope>NUCLEOTIDE SEQUENCE</scope>
</reference>
<organism evidence="6 7">
    <name type="scientific">Angiostrongylus cantonensis</name>
    <name type="common">Rat lungworm</name>
    <dbReference type="NCBI Taxonomy" id="6313"/>
    <lineage>
        <taxon>Eukaryota</taxon>
        <taxon>Metazoa</taxon>
        <taxon>Ecdysozoa</taxon>
        <taxon>Nematoda</taxon>
        <taxon>Chromadorea</taxon>
        <taxon>Rhabditida</taxon>
        <taxon>Rhabditina</taxon>
        <taxon>Rhabditomorpha</taxon>
        <taxon>Strongyloidea</taxon>
        <taxon>Metastrongylidae</taxon>
        <taxon>Angiostrongylus</taxon>
    </lineage>
</organism>
<dbReference type="Pfam" id="PF02036">
    <property type="entry name" value="SCP2"/>
    <property type="match status" value="1"/>
</dbReference>
<sequence>MLHRHISKKQICEITNSQDRRILAANLKAGSFSFCIHSANKLENLSKADEIGSVTCTYGVEITDVELSDPKVIKEGENMGLMALTAVAKSDAGRKLWEVGDFTLTKSISTFMSVIAPHVEEFARDVAENNPNETTDQNSADESVPRQSALIEQSPVDKEPNIDLNMDVDQLITIINMAIDEQLAKAVGRIFQINCSGVSPFFIDLKHLPGVCGKGVIPNADVVLEMNQQVFLKIISEELSPVNAYMKGSLKLTGQIQDAFTLKYLAERVRHLL</sequence>
<dbReference type="InterPro" id="IPR003033">
    <property type="entry name" value="SCP2_sterol-bd_dom"/>
</dbReference>